<sequence>MRWRPLAAEPKRDPDPARVRLAALSACAVSSTRAEAGAGLPKLLYAKSR</sequence>
<keyword evidence="2" id="KW-1185">Reference proteome</keyword>
<dbReference type="HOGENOM" id="CLU_3145626_0_0_1"/>
<evidence type="ECO:0000313" key="2">
    <source>
        <dbReference type="Proteomes" id="UP000013827"/>
    </source>
</evidence>
<accession>A0A0D3IV87</accession>
<protein>
    <submittedName>
        <fullName evidence="1">Uncharacterized protein</fullName>
    </submittedName>
</protein>
<organism evidence="1 2">
    <name type="scientific">Emiliania huxleyi (strain CCMP1516)</name>
    <dbReference type="NCBI Taxonomy" id="280463"/>
    <lineage>
        <taxon>Eukaryota</taxon>
        <taxon>Haptista</taxon>
        <taxon>Haptophyta</taxon>
        <taxon>Prymnesiophyceae</taxon>
        <taxon>Isochrysidales</taxon>
        <taxon>Noelaerhabdaceae</taxon>
        <taxon>Emiliania</taxon>
    </lineage>
</organism>
<dbReference type="GeneID" id="17261322"/>
<dbReference type="EnsemblProtists" id="EOD15172">
    <property type="protein sequence ID" value="EOD15172"/>
    <property type="gene ID" value="EMIHUDRAFT_256475"/>
</dbReference>
<proteinExistence type="predicted"/>
<dbReference type="AlphaFoldDB" id="A0A0D3IV87"/>
<dbReference type="RefSeq" id="XP_005767601.1">
    <property type="nucleotide sequence ID" value="XM_005767544.1"/>
</dbReference>
<dbReference type="KEGG" id="ehx:EMIHUDRAFT_256475"/>
<evidence type="ECO:0000313" key="1">
    <source>
        <dbReference type="EnsemblProtists" id="EOD15172"/>
    </source>
</evidence>
<reference evidence="2" key="1">
    <citation type="journal article" date="2013" name="Nature">
        <title>Pan genome of the phytoplankton Emiliania underpins its global distribution.</title>
        <authorList>
            <person name="Read B.A."/>
            <person name="Kegel J."/>
            <person name="Klute M.J."/>
            <person name="Kuo A."/>
            <person name="Lefebvre S.C."/>
            <person name="Maumus F."/>
            <person name="Mayer C."/>
            <person name="Miller J."/>
            <person name="Monier A."/>
            <person name="Salamov A."/>
            <person name="Young J."/>
            <person name="Aguilar M."/>
            <person name="Claverie J.M."/>
            <person name="Frickenhaus S."/>
            <person name="Gonzalez K."/>
            <person name="Herman E.K."/>
            <person name="Lin Y.C."/>
            <person name="Napier J."/>
            <person name="Ogata H."/>
            <person name="Sarno A.F."/>
            <person name="Shmutz J."/>
            <person name="Schroeder D."/>
            <person name="de Vargas C."/>
            <person name="Verret F."/>
            <person name="von Dassow P."/>
            <person name="Valentin K."/>
            <person name="Van de Peer Y."/>
            <person name="Wheeler G."/>
            <person name="Dacks J.B."/>
            <person name="Delwiche C.F."/>
            <person name="Dyhrman S.T."/>
            <person name="Glockner G."/>
            <person name="John U."/>
            <person name="Richards T."/>
            <person name="Worden A.Z."/>
            <person name="Zhang X."/>
            <person name="Grigoriev I.V."/>
            <person name="Allen A.E."/>
            <person name="Bidle K."/>
            <person name="Borodovsky M."/>
            <person name="Bowler C."/>
            <person name="Brownlee C."/>
            <person name="Cock J.M."/>
            <person name="Elias M."/>
            <person name="Gladyshev V.N."/>
            <person name="Groth M."/>
            <person name="Guda C."/>
            <person name="Hadaegh A."/>
            <person name="Iglesias-Rodriguez M.D."/>
            <person name="Jenkins J."/>
            <person name="Jones B.M."/>
            <person name="Lawson T."/>
            <person name="Leese F."/>
            <person name="Lindquist E."/>
            <person name="Lobanov A."/>
            <person name="Lomsadze A."/>
            <person name="Malik S.B."/>
            <person name="Marsh M.E."/>
            <person name="Mackinder L."/>
            <person name="Mock T."/>
            <person name="Mueller-Roeber B."/>
            <person name="Pagarete A."/>
            <person name="Parker M."/>
            <person name="Probert I."/>
            <person name="Quesneville H."/>
            <person name="Raines C."/>
            <person name="Rensing S.A."/>
            <person name="Riano-Pachon D.M."/>
            <person name="Richier S."/>
            <person name="Rokitta S."/>
            <person name="Shiraiwa Y."/>
            <person name="Soanes D.M."/>
            <person name="van der Giezen M."/>
            <person name="Wahlund T.M."/>
            <person name="Williams B."/>
            <person name="Wilson W."/>
            <person name="Wolfe G."/>
            <person name="Wurch L.L."/>
        </authorList>
    </citation>
    <scope>NUCLEOTIDE SEQUENCE</scope>
</reference>
<dbReference type="Proteomes" id="UP000013827">
    <property type="component" value="Unassembled WGS sequence"/>
</dbReference>
<dbReference type="PaxDb" id="2903-EOD15172"/>
<reference evidence="1" key="2">
    <citation type="submission" date="2024-10" db="UniProtKB">
        <authorList>
            <consortium name="EnsemblProtists"/>
        </authorList>
    </citation>
    <scope>IDENTIFICATION</scope>
</reference>
<name>A0A0D3IV87_EMIH1</name>